<evidence type="ECO:0000256" key="9">
    <source>
        <dbReference type="ARBA" id="ARBA00032554"/>
    </source>
</evidence>
<dbReference type="HAMAP" id="MF_00061">
    <property type="entry name" value="IspE"/>
    <property type="match status" value="1"/>
</dbReference>
<dbReference type="RefSeq" id="WP_386708096.1">
    <property type="nucleotide sequence ID" value="NZ_JBHRYF010000002.1"/>
</dbReference>
<keyword evidence="7 10" id="KW-0067">ATP-binding</keyword>
<feature type="domain" description="GHMP kinase C-terminal" evidence="12">
    <location>
        <begin position="218"/>
        <end position="276"/>
    </location>
</feature>
<dbReference type="InterPro" id="IPR014721">
    <property type="entry name" value="Ribsml_uS5_D2-typ_fold_subgr"/>
</dbReference>
<evidence type="ECO:0000256" key="1">
    <source>
        <dbReference type="ARBA" id="ARBA00009684"/>
    </source>
</evidence>
<evidence type="ECO:0000313" key="14">
    <source>
        <dbReference type="Proteomes" id="UP001595724"/>
    </source>
</evidence>
<dbReference type="InterPro" id="IPR006204">
    <property type="entry name" value="GHMP_kinase_N_dom"/>
</dbReference>
<dbReference type="Gene3D" id="3.30.70.890">
    <property type="entry name" value="GHMP kinase, C-terminal domain"/>
    <property type="match status" value="1"/>
</dbReference>
<comment type="pathway">
    <text evidence="10">Isoprenoid biosynthesis; isopentenyl diphosphate biosynthesis via DXP pathway; isopentenyl diphosphate from 1-deoxy-D-xylulose 5-phosphate: step 3/6.</text>
</comment>
<feature type="active site" evidence="10">
    <location>
        <position position="151"/>
    </location>
</feature>
<dbReference type="SUPFAM" id="SSF54211">
    <property type="entry name" value="Ribosomal protein S5 domain 2-like"/>
    <property type="match status" value="1"/>
</dbReference>
<organism evidence="13 14">
    <name type="scientific">Luteimonas notoginsengisoli</name>
    <dbReference type="NCBI Taxonomy" id="1578200"/>
    <lineage>
        <taxon>Bacteria</taxon>
        <taxon>Pseudomonadati</taxon>
        <taxon>Pseudomonadota</taxon>
        <taxon>Gammaproteobacteria</taxon>
        <taxon>Lysobacterales</taxon>
        <taxon>Lysobacteraceae</taxon>
        <taxon>Luteimonas</taxon>
    </lineage>
</organism>
<keyword evidence="14" id="KW-1185">Reference proteome</keyword>
<evidence type="ECO:0000256" key="10">
    <source>
        <dbReference type="HAMAP-Rule" id="MF_00061"/>
    </source>
</evidence>
<feature type="binding site" evidence="10">
    <location>
        <begin position="109"/>
        <end position="119"/>
    </location>
    <ligand>
        <name>ATP</name>
        <dbReference type="ChEBI" id="CHEBI:30616"/>
    </ligand>
</feature>
<evidence type="ECO:0000259" key="11">
    <source>
        <dbReference type="Pfam" id="PF00288"/>
    </source>
</evidence>
<dbReference type="EC" id="2.7.1.148" evidence="2 10"/>
<dbReference type="Gene3D" id="3.30.230.10">
    <property type="match status" value="1"/>
</dbReference>
<evidence type="ECO:0000313" key="13">
    <source>
        <dbReference type="EMBL" id="MFC3659821.1"/>
    </source>
</evidence>
<dbReference type="SUPFAM" id="SSF55060">
    <property type="entry name" value="GHMP Kinase, C-terminal domain"/>
    <property type="match status" value="1"/>
</dbReference>
<proteinExistence type="inferred from homology"/>
<comment type="function">
    <text evidence="10">Catalyzes the phosphorylation of the position 2 hydroxy group of 4-diphosphocytidyl-2C-methyl-D-erythritol.</text>
</comment>
<evidence type="ECO:0000256" key="7">
    <source>
        <dbReference type="ARBA" id="ARBA00022840"/>
    </source>
</evidence>
<sequence>MGAGSAVTPAGGAEAGWSSWPAPAKLNLCLRIVGRRPDGYHRLQTVFRLLDWGDTIRLRRRADGVVARHGASAPHVEAEDDLVVRAAKILKNAANIAMGVDIAVEKRIPVGGGFGGGSSDAATVLQALDCLWGLEFGLERLAALGLQLGADVPVFVRGRNAWAEEVGERLTPLDLPPAWYVLADPGVHVATAELFQAPELTRNAPPATISDFVSGASLGNAFEPVLRSREPAVEAAFAALARVGSPRLTGTGSGCFVEFPDRESAEAALARLPAGLKAWMARGAAQSPLLDALRAWQERQAGGTTQIPY</sequence>
<feature type="domain" description="GHMP kinase N-terminal" evidence="11">
    <location>
        <begin position="82"/>
        <end position="158"/>
    </location>
</feature>
<keyword evidence="8 10" id="KW-0414">Isoprene biosynthesis</keyword>
<name>A0ABV7UT71_9GAMM</name>
<dbReference type="Pfam" id="PF08544">
    <property type="entry name" value="GHMP_kinases_C"/>
    <property type="match status" value="1"/>
</dbReference>
<gene>
    <name evidence="10 13" type="primary">ispE</name>
    <name evidence="13" type="ORF">ACFOM9_06975</name>
</gene>
<evidence type="ECO:0000256" key="4">
    <source>
        <dbReference type="ARBA" id="ARBA00022679"/>
    </source>
</evidence>
<dbReference type="InterPro" id="IPR036554">
    <property type="entry name" value="GHMP_kinase_C_sf"/>
</dbReference>
<comment type="catalytic activity">
    <reaction evidence="10">
        <text>4-CDP-2-C-methyl-D-erythritol + ATP = 4-CDP-2-C-methyl-D-erythritol 2-phosphate + ADP + H(+)</text>
        <dbReference type="Rhea" id="RHEA:18437"/>
        <dbReference type="ChEBI" id="CHEBI:15378"/>
        <dbReference type="ChEBI" id="CHEBI:30616"/>
        <dbReference type="ChEBI" id="CHEBI:57823"/>
        <dbReference type="ChEBI" id="CHEBI:57919"/>
        <dbReference type="ChEBI" id="CHEBI:456216"/>
        <dbReference type="EC" id="2.7.1.148"/>
    </reaction>
</comment>
<comment type="caution">
    <text evidence="13">The sequence shown here is derived from an EMBL/GenBank/DDBJ whole genome shotgun (WGS) entry which is preliminary data.</text>
</comment>
<keyword evidence="4 10" id="KW-0808">Transferase</keyword>
<protein>
    <recommendedName>
        <fullName evidence="3 10">4-diphosphocytidyl-2-C-methyl-D-erythritol kinase</fullName>
        <shortName evidence="10">CMK</shortName>
        <ecNumber evidence="2 10">2.7.1.148</ecNumber>
    </recommendedName>
    <alternativeName>
        <fullName evidence="9 10">4-(cytidine-5'-diphospho)-2-C-methyl-D-erythritol kinase</fullName>
    </alternativeName>
</protein>
<dbReference type="InterPro" id="IPR013750">
    <property type="entry name" value="GHMP_kinase_C_dom"/>
</dbReference>
<evidence type="ECO:0000256" key="2">
    <source>
        <dbReference type="ARBA" id="ARBA00012052"/>
    </source>
</evidence>
<dbReference type="PANTHER" id="PTHR43527">
    <property type="entry name" value="4-DIPHOSPHOCYTIDYL-2-C-METHYL-D-ERYTHRITOL KINASE, CHLOROPLASTIC"/>
    <property type="match status" value="1"/>
</dbReference>
<dbReference type="EMBL" id="JBHRYF010000002">
    <property type="protein sequence ID" value="MFC3659821.1"/>
    <property type="molecule type" value="Genomic_DNA"/>
</dbReference>
<dbReference type="PANTHER" id="PTHR43527:SF2">
    <property type="entry name" value="4-DIPHOSPHOCYTIDYL-2-C-METHYL-D-ERYTHRITOL KINASE, CHLOROPLASTIC"/>
    <property type="match status" value="1"/>
</dbReference>
<feature type="active site" evidence="10">
    <location>
        <position position="25"/>
    </location>
</feature>
<evidence type="ECO:0000256" key="6">
    <source>
        <dbReference type="ARBA" id="ARBA00022777"/>
    </source>
</evidence>
<evidence type="ECO:0000259" key="12">
    <source>
        <dbReference type="Pfam" id="PF08544"/>
    </source>
</evidence>
<dbReference type="PIRSF" id="PIRSF010376">
    <property type="entry name" value="IspE"/>
    <property type="match status" value="1"/>
</dbReference>
<comment type="similarity">
    <text evidence="1 10">Belongs to the GHMP kinase family. IspE subfamily.</text>
</comment>
<dbReference type="InterPro" id="IPR004424">
    <property type="entry name" value="IspE"/>
</dbReference>
<dbReference type="Pfam" id="PF00288">
    <property type="entry name" value="GHMP_kinases_N"/>
    <property type="match status" value="1"/>
</dbReference>
<dbReference type="InterPro" id="IPR020568">
    <property type="entry name" value="Ribosomal_Su5_D2-typ_SF"/>
</dbReference>
<dbReference type="GO" id="GO:0050515">
    <property type="term" value="F:4-(cytidine 5'-diphospho)-2-C-methyl-D-erythritol kinase activity"/>
    <property type="evidence" value="ECO:0007669"/>
    <property type="project" value="UniProtKB-EC"/>
</dbReference>
<evidence type="ECO:0000256" key="3">
    <source>
        <dbReference type="ARBA" id="ARBA00017473"/>
    </source>
</evidence>
<accession>A0ABV7UT71</accession>
<dbReference type="Proteomes" id="UP001595724">
    <property type="component" value="Unassembled WGS sequence"/>
</dbReference>
<keyword evidence="6 10" id="KW-0418">Kinase</keyword>
<reference evidence="14" key="1">
    <citation type="journal article" date="2019" name="Int. J. Syst. Evol. Microbiol.">
        <title>The Global Catalogue of Microorganisms (GCM) 10K type strain sequencing project: providing services to taxonomists for standard genome sequencing and annotation.</title>
        <authorList>
            <consortium name="The Broad Institute Genomics Platform"/>
            <consortium name="The Broad Institute Genome Sequencing Center for Infectious Disease"/>
            <person name="Wu L."/>
            <person name="Ma J."/>
        </authorList>
    </citation>
    <scope>NUCLEOTIDE SEQUENCE [LARGE SCALE GENOMIC DNA]</scope>
    <source>
        <strain evidence="14">KCTC 42211</strain>
    </source>
</reference>
<evidence type="ECO:0000256" key="5">
    <source>
        <dbReference type="ARBA" id="ARBA00022741"/>
    </source>
</evidence>
<evidence type="ECO:0000256" key="8">
    <source>
        <dbReference type="ARBA" id="ARBA00023229"/>
    </source>
</evidence>
<dbReference type="NCBIfam" id="TIGR00154">
    <property type="entry name" value="ispE"/>
    <property type="match status" value="1"/>
</dbReference>
<keyword evidence="5 10" id="KW-0547">Nucleotide-binding</keyword>